<dbReference type="Gene3D" id="3.90.470.20">
    <property type="entry name" value="4'-phosphopantetheinyl transferase domain"/>
    <property type="match status" value="1"/>
</dbReference>
<dbReference type="InterPro" id="IPR050559">
    <property type="entry name" value="P-Pant_transferase_sf"/>
</dbReference>
<dbReference type="InterPro" id="IPR055066">
    <property type="entry name" value="AASDHPPT_N"/>
</dbReference>
<accession>A0A9D1VCL4</accession>
<feature type="domain" description="4'-phosphopantetheinyl transferase" evidence="3">
    <location>
        <begin position="99"/>
        <end position="157"/>
    </location>
</feature>
<dbReference type="PANTHER" id="PTHR12215">
    <property type="entry name" value="PHOSPHOPANTETHEINE TRANSFERASE"/>
    <property type="match status" value="1"/>
</dbReference>
<dbReference type="EMBL" id="DXFQ01000154">
    <property type="protein sequence ID" value="HIX20565.1"/>
    <property type="molecule type" value="Genomic_DNA"/>
</dbReference>
<dbReference type="Pfam" id="PF22624">
    <property type="entry name" value="AASDHPPT_N"/>
    <property type="match status" value="1"/>
</dbReference>
<dbReference type="InterPro" id="IPR008278">
    <property type="entry name" value="4-PPantetheinyl_Trfase_dom"/>
</dbReference>
<reference evidence="5" key="2">
    <citation type="submission" date="2021-04" db="EMBL/GenBank/DDBJ databases">
        <authorList>
            <person name="Gilroy R."/>
        </authorList>
    </citation>
    <scope>NUCLEOTIDE SEQUENCE</scope>
    <source>
        <strain evidence="5">14975</strain>
    </source>
</reference>
<reference evidence="5" key="1">
    <citation type="journal article" date="2021" name="PeerJ">
        <title>Extensive microbial diversity within the chicken gut microbiome revealed by metagenomics and culture.</title>
        <authorList>
            <person name="Gilroy R."/>
            <person name="Ravi A."/>
            <person name="Getino M."/>
            <person name="Pursley I."/>
            <person name="Horton D.L."/>
            <person name="Alikhan N.F."/>
            <person name="Baker D."/>
            <person name="Gharbi K."/>
            <person name="Hall N."/>
            <person name="Watson M."/>
            <person name="Adriaenssens E.M."/>
            <person name="Foster-Nyarko E."/>
            <person name="Jarju S."/>
            <person name="Secka A."/>
            <person name="Antonio M."/>
            <person name="Oren A."/>
            <person name="Chaudhuri R.R."/>
            <person name="La Ragione R."/>
            <person name="Hildebrand F."/>
            <person name="Pallen M.J."/>
        </authorList>
    </citation>
    <scope>NUCLEOTIDE SEQUENCE</scope>
    <source>
        <strain evidence="5">14975</strain>
    </source>
</reference>
<evidence type="ECO:0000256" key="1">
    <source>
        <dbReference type="ARBA" id="ARBA00010990"/>
    </source>
</evidence>
<dbReference type="AlphaFoldDB" id="A0A9D1VCL4"/>
<keyword evidence="2 5" id="KW-0808">Transferase</keyword>
<evidence type="ECO:0000313" key="5">
    <source>
        <dbReference type="EMBL" id="HIX20565.1"/>
    </source>
</evidence>
<evidence type="ECO:0000313" key="6">
    <source>
        <dbReference type="Proteomes" id="UP000823964"/>
    </source>
</evidence>
<dbReference type="Proteomes" id="UP000823964">
    <property type="component" value="Unassembled WGS sequence"/>
</dbReference>
<dbReference type="GO" id="GO:0008897">
    <property type="term" value="F:holo-[acyl-carrier-protein] synthase activity"/>
    <property type="evidence" value="ECO:0007669"/>
    <property type="project" value="InterPro"/>
</dbReference>
<comment type="caution">
    <text evidence="5">The sequence shown here is derived from an EMBL/GenBank/DDBJ whole genome shotgun (WGS) entry which is preliminary data.</text>
</comment>
<dbReference type="SUPFAM" id="SSF56214">
    <property type="entry name" value="4'-phosphopantetheinyl transferase"/>
    <property type="match status" value="2"/>
</dbReference>
<proteinExistence type="inferred from homology"/>
<evidence type="ECO:0000259" key="4">
    <source>
        <dbReference type="Pfam" id="PF22624"/>
    </source>
</evidence>
<comment type="similarity">
    <text evidence="1">Belongs to the P-Pant transferase superfamily. Gsp/Sfp/HetI/AcpT family.</text>
</comment>
<gene>
    <name evidence="5" type="ORF">H9862_08210</name>
</gene>
<name>A0A9D1VCL4_9BACT</name>
<protein>
    <submittedName>
        <fullName evidence="5">4'-phosphopantetheinyl transferase superfamily protein</fullName>
    </submittedName>
</protein>
<dbReference type="GO" id="GO:0019878">
    <property type="term" value="P:lysine biosynthetic process via aminoadipic acid"/>
    <property type="evidence" value="ECO:0007669"/>
    <property type="project" value="TreeGrafter"/>
</dbReference>
<dbReference type="Pfam" id="PF01648">
    <property type="entry name" value="ACPS"/>
    <property type="match status" value="1"/>
</dbReference>
<evidence type="ECO:0000259" key="3">
    <source>
        <dbReference type="Pfam" id="PF01648"/>
    </source>
</evidence>
<dbReference type="GO" id="GO:0005829">
    <property type="term" value="C:cytosol"/>
    <property type="evidence" value="ECO:0007669"/>
    <property type="project" value="TreeGrafter"/>
</dbReference>
<feature type="domain" description="4'-phosphopantetheinyl transferase N-terminal" evidence="4">
    <location>
        <begin position="37"/>
        <end position="94"/>
    </location>
</feature>
<dbReference type="PANTHER" id="PTHR12215:SF10">
    <property type="entry name" value="L-AMINOADIPATE-SEMIALDEHYDE DEHYDROGENASE-PHOSPHOPANTETHEINYL TRANSFERASE"/>
    <property type="match status" value="1"/>
</dbReference>
<evidence type="ECO:0000256" key="2">
    <source>
        <dbReference type="ARBA" id="ARBA00022679"/>
    </source>
</evidence>
<organism evidence="5 6">
    <name type="scientific">Candidatus Akkermansia intestinigallinarum</name>
    <dbReference type="NCBI Taxonomy" id="2838431"/>
    <lineage>
        <taxon>Bacteria</taxon>
        <taxon>Pseudomonadati</taxon>
        <taxon>Verrucomicrobiota</taxon>
        <taxon>Verrucomicrobiia</taxon>
        <taxon>Verrucomicrobiales</taxon>
        <taxon>Akkermansiaceae</taxon>
        <taxon>Akkermansia</taxon>
    </lineage>
</organism>
<dbReference type="InterPro" id="IPR037143">
    <property type="entry name" value="4-PPantetheinyl_Trfase_dom_sf"/>
</dbReference>
<dbReference type="GO" id="GO:0000287">
    <property type="term" value="F:magnesium ion binding"/>
    <property type="evidence" value="ECO:0007669"/>
    <property type="project" value="InterPro"/>
</dbReference>
<sequence>MDYLVVRLSELPSRLADPALLSADERREAERRGEPYLLVRSLLRRELGRRLGQPPAQLRLRRNEHGKPELDAAPGEDIPLHFNISHSGELLCLAFAHSPIGVDIEKHRARPFDKLAKRFMGEAQLEAFRARGCPADLFFDCWCTMEALIKRDGLSLWQARRYPFTCEQGRIRLLQGEPPRCLRLFTPAPGYSGAVACDDS</sequence>